<dbReference type="EMBL" id="JAIQCV010000004">
    <property type="protein sequence ID" value="KAH1105789.1"/>
    <property type="molecule type" value="Genomic_DNA"/>
</dbReference>
<reference evidence="1 2" key="1">
    <citation type="journal article" date="2021" name="Plant Biotechnol. J.">
        <title>Multi-omics assisted identification of the key and species-specific regulatory components of drought-tolerant mechanisms in Gossypium stocksii.</title>
        <authorList>
            <person name="Yu D."/>
            <person name="Ke L."/>
            <person name="Zhang D."/>
            <person name="Wu Y."/>
            <person name="Sun Y."/>
            <person name="Mei J."/>
            <person name="Sun J."/>
            <person name="Sun Y."/>
        </authorList>
    </citation>
    <scope>NUCLEOTIDE SEQUENCE [LARGE SCALE GENOMIC DNA]</scope>
    <source>
        <strain evidence="2">cv. E1</strain>
        <tissue evidence="1">Leaf</tissue>
    </source>
</reference>
<accession>A0A9D3VYX3</accession>
<name>A0A9D3VYX3_9ROSI</name>
<dbReference type="AlphaFoldDB" id="A0A9D3VYX3"/>
<proteinExistence type="predicted"/>
<evidence type="ECO:0000313" key="2">
    <source>
        <dbReference type="Proteomes" id="UP000828251"/>
    </source>
</evidence>
<sequence length="103" mass="12125">MEIKFKFGKINGWLVWLQVLSNATFRLPMSTHNRQKTINGIYTVRTGYKLLGRMQGIGRVEQNYWDKEGWKLIWESKLPPSIKMLLRRAGNNILLISNILVRH</sequence>
<evidence type="ECO:0000313" key="1">
    <source>
        <dbReference type="EMBL" id="KAH1105789.1"/>
    </source>
</evidence>
<gene>
    <name evidence="1" type="ORF">J1N35_009557</name>
</gene>
<organism evidence="1 2">
    <name type="scientific">Gossypium stocksii</name>
    <dbReference type="NCBI Taxonomy" id="47602"/>
    <lineage>
        <taxon>Eukaryota</taxon>
        <taxon>Viridiplantae</taxon>
        <taxon>Streptophyta</taxon>
        <taxon>Embryophyta</taxon>
        <taxon>Tracheophyta</taxon>
        <taxon>Spermatophyta</taxon>
        <taxon>Magnoliopsida</taxon>
        <taxon>eudicotyledons</taxon>
        <taxon>Gunneridae</taxon>
        <taxon>Pentapetalae</taxon>
        <taxon>rosids</taxon>
        <taxon>malvids</taxon>
        <taxon>Malvales</taxon>
        <taxon>Malvaceae</taxon>
        <taxon>Malvoideae</taxon>
        <taxon>Gossypium</taxon>
    </lineage>
</organism>
<keyword evidence="2" id="KW-1185">Reference proteome</keyword>
<dbReference type="Proteomes" id="UP000828251">
    <property type="component" value="Unassembled WGS sequence"/>
</dbReference>
<comment type="caution">
    <text evidence="1">The sequence shown here is derived from an EMBL/GenBank/DDBJ whole genome shotgun (WGS) entry which is preliminary data.</text>
</comment>
<protein>
    <submittedName>
        <fullName evidence="1">Uncharacterized protein</fullName>
    </submittedName>
</protein>